<dbReference type="AlphaFoldDB" id="A0A2K8P3Y3"/>
<reference evidence="2 3" key="1">
    <citation type="submission" date="2017-11" db="EMBL/GenBank/DDBJ databases">
        <title>Genome sequence of Mesoplasma coleopterae BARC 779 (ATCC 49583).</title>
        <authorList>
            <person name="Lo W.-S."/>
            <person name="Kuo C.-H."/>
        </authorList>
    </citation>
    <scope>NUCLEOTIDE SEQUENCE [LARGE SCALE GENOMIC DNA]</scope>
    <source>
        <strain evidence="2 3">BARC 779</strain>
    </source>
</reference>
<sequence>MKLKFNSTIDNKMSMVRHNFKSELDTFFRVYRDEYIYNEYEGIENEKEFLKSGSLKLVFENIEQDFELFFLNEVDYLSDDDLFKTIQRDISSDFKHFKNKNMQEVKWFNHVLKHIDNYAENNHSPKLIFNFNYLNKLPNKFFTKFINKQVRELEILFSDMFNKKVEVQIRLLGFIELNNKIMQYISEEGVYGRTALEYLKTSETASGSVLEFGDSSEGVITRLAVVKASSLKKIYKSLEEKYDLNSLFSWNVREYFRDNKVDNKIKNTLENKPNDFFTFNNGLTIIGENIERDGTNIKIDKMCILNGAQTTTLISTIDDDKLENVGVFAKIIDISSFKNDEEKQEYISSLSQASNNQKPVKTQDLLSQEQKIKEYIKGFNSKVSGNDELKVIFKSKKGSIVQKNKEVKILTIESFLKNALWSVCLQPGLARSGFGDFLNKDQAASKTFEKVFSIFDLLDNKKESNLLLIKDILEMDSMFNSTKAKMVREFKSRIEPNSTERIKQNNLFNIEILNNAKLFIQSTIFYLWIYLKSPEIENQVLDINKMEQLFSFYKKNKILDGIFNKNRIVENDLEIRFDAFINAIFTKIVDIIKETKDVSVSVTNFTKTQSSFKAFIKEFVNEIKAEPEILEKCNLLFNL</sequence>
<protein>
    <recommendedName>
        <fullName evidence="1">Abortive phage infection protein C-terminal domain-containing protein</fullName>
    </recommendedName>
</protein>
<proteinExistence type="predicted"/>
<gene>
    <name evidence="2" type="ORF">MCOLE_v1c03260</name>
</gene>
<organism evidence="2 3">
    <name type="scientific">Mesoplasma coleopterae</name>
    <dbReference type="NCBI Taxonomy" id="324078"/>
    <lineage>
        <taxon>Bacteria</taxon>
        <taxon>Bacillati</taxon>
        <taxon>Mycoplasmatota</taxon>
        <taxon>Mollicutes</taxon>
        <taxon>Entomoplasmatales</taxon>
        <taxon>Entomoplasmataceae</taxon>
        <taxon>Mesoplasma</taxon>
    </lineage>
</organism>
<evidence type="ECO:0000313" key="2">
    <source>
        <dbReference type="EMBL" id="ATZ20840.1"/>
    </source>
</evidence>
<evidence type="ECO:0000313" key="3">
    <source>
        <dbReference type="Proteomes" id="UP000232221"/>
    </source>
</evidence>
<dbReference type="InterPro" id="IPR018891">
    <property type="entry name" value="AIPR_C"/>
</dbReference>
<dbReference type="KEGG" id="mcol:MCOLE_v1c03260"/>
<dbReference type="RefSeq" id="WP_100670901.1">
    <property type="nucleotide sequence ID" value="NZ_CP024968.1"/>
</dbReference>
<accession>A0A2K8P3Y3</accession>
<dbReference type="Pfam" id="PF10592">
    <property type="entry name" value="AIPR"/>
    <property type="match status" value="1"/>
</dbReference>
<feature type="domain" description="Abortive phage infection protein C-terminal" evidence="1">
    <location>
        <begin position="249"/>
        <end position="539"/>
    </location>
</feature>
<dbReference type="Proteomes" id="UP000232221">
    <property type="component" value="Chromosome"/>
</dbReference>
<evidence type="ECO:0000259" key="1">
    <source>
        <dbReference type="Pfam" id="PF10592"/>
    </source>
</evidence>
<dbReference type="EMBL" id="CP024968">
    <property type="protein sequence ID" value="ATZ20840.1"/>
    <property type="molecule type" value="Genomic_DNA"/>
</dbReference>
<name>A0A2K8P3Y3_9MOLU</name>
<keyword evidence="3" id="KW-1185">Reference proteome</keyword>
<dbReference type="OrthoDB" id="388698at2"/>